<dbReference type="Proteomes" id="UP001344906">
    <property type="component" value="Unassembled WGS sequence"/>
</dbReference>
<evidence type="ECO:0000313" key="2">
    <source>
        <dbReference type="EMBL" id="GLV55449.1"/>
    </source>
</evidence>
<dbReference type="EMBL" id="BSRI01000001">
    <property type="protein sequence ID" value="GLV55449.1"/>
    <property type="molecule type" value="Genomic_DNA"/>
</dbReference>
<proteinExistence type="predicted"/>
<organism evidence="2 3">
    <name type="scientific">Dictyobacter halimunensis</name>
    <dbReference type="NCBI Taxonomy" id="3026934"/>
    <lineage>
        <taxon>Bacteria</taxon>
        <taxon>Bacillati</taxon>
        <taxon>Chloroflexota</taxon>
        <taxon>Ktedonobacteria</taxon>
        <taxon>Ktedonobacterales</taxon>
        <taxon>Dictyobacteraceae</taxon>
        <taxon>Dictyobacter</taxon>
    </lineage>
</organism>
<keyword evidence="3" id="KW-1185">Reference proteome</keyword>
<comment type="caution">
    <text evidence="2">The sequence shown here is derived from an EMBL/GenBank/DDBJ whole genome shotgun (WGS) entry which is preliminary data.</text>
</comment>
<dbReference type="RefSeq" id="WP_338249795.1">
    <property type="nucleotide sequence ID" value="NZ_BSRI01000001.1"/>
</dbReference>
<evidence type="ECO:0000313" key="3">
    <source>
        <dbReference type="Proteomes" id="UP001344906"/>
    </source>
</evidence>
<dbReference type="Gene3D" id="3.90.1200.10">
    <property type="match status" value="1"/>
</dbReference>
<evidence type="ECO:0000259" key="1">
    <source>
        <dbReference type="Pfam" id="PF01636"/>
    </source>
</evidence>
<dbReference type="InterPro" id="IPR008266">
    <property type="entry name" value="Tyr_kinase_AS"/>
</dbReference>
<protein>
    <recommendedName>
        <fullName evidence="1">Aminoglycoside phosphotransferase domain-containing protein</fullName>
    </recommendedName>
</protein>
<dbReference type="InterPro" id="IPR051678">
    <property type="entry name" value="AGP_Transferase"/>
</dbReference>
<feature type="domain" description="Aminoglycoside phosphotransferase" evidence="1">
    <location>
        <begin position="29"/>
        <end position="252"/>
    </location>
</feature>
<name>A0ABQ6FMI0_9CHLR</name>
<reference evidence="2 3" key="1">
    <citation type="submission" date="2023-02" db="EMBL/GenBank/DDBJ databases">
        <title>Dictyobacter halimunensis sp. nov., a new member of the class Ktedonobacteria from forest soil in a geothermal area.</title>
        <authorList>
            <person name="Rachmania M.K."/>
            <person name="Ningsih F."/>
            <person name="Sakai Y."/>
            <person name="Yabe S."/>
            <person name="Yokota A."/>
            <person name="Sjamsuridzal W."/>
        </authorList>
    </citation>
    <scope>NUCLEOTIDE SEQUENCE [LARGE SCALE GENOMIC DNA]</scope>
    <source>
        <strain evidence="2 3">S3.2.2.5</strain>
    </source>
</reference>
<sequence>MDKQNASMILQAAGLAPEFVAAGMEGFVFAIGDNRLAKVWLRQTEADVRLLATFYAQLRGQHLPFATPLMHDVFSTAQGYAVSLEERLAGVPLKSILERDPNNDGVRQRGMAATVSMVSALASVEDLPTAHELALMGESSPWKSHTSWGAVLGALVDRRARRYRTLLERNVANFASILNNVIAELNALQIPRTGVIHGDICPENILVDPDSMKPIGLLDFGFLTTAGDPCFDAVLATLFFDMYSPHAREARQELLDMLAQTSNPGPRINQLYPLYAAAYALAGSNAYSDNDQDGHFQWCVNLLNNRDSQP</sequence>
<dbReference type="PROSITE" id="PS00109">
    <property type="entry name" value="PROTEIN_KINASE_TYR"/>
    <property type="match status" value="1"/>
</dbReference>
<dbReference type="SUPFAM" id="SSF56112">
    <property type="entry name" value="Protein kinase-like (PK-like)"/>
    <property type="match status" value="1"/>
</dbReference>
<dbReference type="PANTHER" id="PTHR21310:SF15">
    <property type="entry name" value="AMINOGLYCOSIDE PHOSPHOTRANSFERASE DOMAIN-CONTAINING PROTEIN"/>
    <property type="match status" value="1"/>
</dbReference>
<gene>
    <name evidence="2" type="ORF">KDH_22930</name>
</gene>
<dbReference type="InterPro" id="IPR011009">
    <property type="entry name" value="Kinase-like_dom_sf"/>
</dbReference>
<accession>A0ABQ6FMI0</accession>
<dbReference type="Pfam" id="PF01636">
    <property type="entry name" value="APH"/>
    <property type="match status" value="1"/>
</dbReference>
<dbReference type="PANTHER" id="PTHR21310">
    <property type="entry name" value="AMINOGLYCOSIDE PHOSPHOTRANSFERASE-RELATED-RELATED"/>
    <property type="match status" value="1"/>
</dbReference>
<dbReference type="InterPro" id="IPR002575">
    <property type="entry name" value="Aminoglycoside_PTrfase"/>
</dbReference>